<keyword evidence="9" id="KW-1185">Reference proteome</keyword>
<evidence type="ECO:0000256" key="2">
    <source>
        <dbReference type="ARBA" id="ARBA00010799"/>
    </source>
</evidence>
<gene>
    <name evidence="8" type="ORF">Rsub_10349</name>
</gene>
<evidence type="ECO:0000256" key="4">
    <source>
        <dbReference type="ARBA" id="ARBA00022824"/>
    </source>
</evidence>
<dbReference type="Pfam" id="PF04420">
    <property type="entry name" value="CHD5"/>
    <property type="match status" value="1"/>
</dbReference>
<dbReference type="FunCoup" id="A0A2V0PDW5">
    <property type="interactions" value="516"/>
</dbReference>
<feature type="transmembrane region" description="Helical" evidence="7">
    <location>
        <begin position="6"/>
        <end position="23"/>
    </location>
</feature>
<dbReference type="InParanoid" id="A0A2V0PDW5"/>
<protein>
    <recommendedName>
        <fullName evidence="10">Guided entry of tail-anchored proteins 1</fullName>
    </recommendedName>
</protein>
<dbReference type="EMBL" id="BDRX01000093">
    <property type="protein sequence ID" value="GBF97162.1"/>
    <property type="molecule type" value="Genomic_DNA"/>
</dbReference>
<dbReference type="GO" id="GO:0071816">
    <property type="term" value="P:tail-anchored membrane protein insertion into ER membrane"/>
    <property type="evidence" value="ECO:0007669"/>
    <property type="project" value="InterPro"/>
</dbReference>
<comment type="similarity">
    <text evidence="2">Belongs to the WRB/GET1 family.</text>
</comment>
<dbReference type="GO" id="GO:0043495">
    <property type="term" value="F:protein-membrane adaptor activity"/>
    <property type="evidence" value="ECO:0007669"/>
    <property type="project" value="TreeGrafter"/>
</dbReference>
<keyword evidence="3 7" id="KW-0812">Transmembrane</keyword>
<comment type="caution">
    <text evidence="8">The sequence shown here is derived from an EMBL/GenBank/DDBJ whole genome shotgun (WGS) entry which is preliminary data.</text>
</comment>
<evidence type="ECO:0000256" key="5">
    <source>
        <dbReference type="ARBA" id="ARBA00022989"/>
    </source>
</evidence>
<comment type="subcellular location">
    <subcellularLocation>
        <location evidence="1">Endoplasmic reticulum membrane</location>
    </subcellularLocation>
</comment>
<dbReference type="Proteomes" id="UP000247498">
    <property type="component" value="Unassembled WGS sequence"/>
</dbReference>
<dbReference type="AlphaFoldDB" id="A0A2V0PDW5"/>
<proteinExistence type="inferred from homology"/>
<accession>A0A2V0PDW5</accession>
<dbReference type="PANTHER" id="PTHR42650">
    <property type="entry name" value="TAIL-ANCHORED PROTEIN INSERTION RECEPTOR WRB"/>
    <property type="match status" value="1"/>
</dbReference>
<dbReference type="PANTHER" id="PTHR42650:SF1">
    <property type="entry name" value="GUIDED ENTRY OF TAIL-ANCHORED PROTEINS FACTOR 1"/>
    <property type="match status" value="1"/>
</dbReference>
<evidence type="ECO:0000313" key="8">
    <source>
        <dbReference type="EMBL" id="GBF97162.1"/>
    </source>
</evidence>
<evidence type="ECO:0000256" key="3">
    <source>
        <dbReference type="ARBA" id="ARBA00022692"/>
    </source>
</evidence>
<evidence type="ECO:0000313" key="9">
    <source>
        <dbReference type="Proteomes" id="UP000247498"/>
    </source>
</evidence>
<dbReference type="OrthoDB" id="512018at2759"/>
<evidence type="ECO:0000256" key="7">
    <source>
        <dbReference type="SAM" id="Phobius"/>
    </source>
</evidence>
<keyword evidence="6 7" id="KW-0472">Membrane</keyword>
<feature type="transmembrane region" description="Helical" evidence="7">
    <location>
        <begin position="137"/>
        <end position="164"/>
    </location>
</feature>
<dbReference type="GO" id="GO:0043529">
    <property type="term" value="C:GET complex"/>
    <property type="evidence" value="ECO:0007669"/>
    <property type="project" value="TreeGrafter"/>
</dbReference>
<keyword evidence="4" id="KW-0256">Endoplasmic reticulum</keyword>
<sequence length="185" mass="20867">MEHSTGALLFVALLLVNLTRWLVKRSQTGFLQQHKARLAREIASLRRQAETFNTPSTYAKCAKLQRLANAKEQELAALQQHGDRDVRARIAAAIATLKVILIALAVVKLWGRALLYIPPQLSWPFSRLLVFPHTSSYMELGAVTVVPWVTLCDRVSLLIARALFPLRGLEPRTKPLQTVHEEKEQ</sequence>
<name>A0A2V0PDW5_9CHLO</name>
<keyword evidence="5 7" id="KW-1133">Transmembrane helix</keyword>
<reference evidence="8 9" key="1">
    <citation type="journal article" date="2018" name="Sci. Rep.">
        <title>Raphidocelis subcapitata (=Pseudokirchneriella subcapitata) provides an insight into genome evolution and environmental adaptations in the Sphaeropleales.</title>
        <authorList>
            <person name="Suzuki S."/>
            <person name="Yamaguchi H."/>
            <person name="Nakajima N."/>
            <person name="Kawachi M."/>
        </authorList>
    </citation>
    <scope>NUCLEOTIDE SEQUENCE [LARGE SCALE GENOMIC DNA]</scope>
    <source>
        <strain evidence="8 9">NIES-35</strain>
    </source>
</reference>
<organism evidence="8 9">
    <name type="scientific">Raphidocelis subcapitata</name>
    <dbReference type="NCBI Taxonomy" id="307507"/>
    <lineage>
        <taxon>Eukaryota</taxon>
        <taxon>Viridiplantae</taxon>
        <taxon>Chlorophyta</taxon>
        <taxon>core chlorophytes</taxon>
        <taxon>Chlorophyceae</taxon>
        <taxon>CS clade</taxon>
        <taxon>Sphaeropleales</taxon>
        <taxon>Selenastraceae</taxon>
        <taxon>Raphidocelis</taxon>
    </lineage>
</organism>
<evidence type="ECO:0000256" key="6">
    <source>
        <dbReference type="ARBA" id="ARBA00023136"/>
    </source>
</evidence>
<feature type="transmembrane region" description="Helical" evidence="7">
    <location>
        <begin position="90"/>
        <end position="117"/>
    </location>
</feature>
<evidence type="ECO:0000256" key="1">
    <source>
        <dbReference type="ARBA" id="ARBA00004586"/>
    </source>
</evidence>
<dbReference type="GO" id="GO:0005789">
    <property type="term" value="C:endoplasmic reticulum membrane"/>
    <property type="evidence" value="ECO:0007669"/>
    <property type="project" value="UniProtKB-SubCell"/>
</dbReference>
<dbReference type="InterPro" id="IPR028945">
    <property type="entry name" value="Get1"/>
</dbReference>
<evidence type="ECO:0008006" key="10">
    <source>
        <dbReference type="Google" id="ProtNLM"/>
    </source>
</evidence>